<dbReference type="GO" id="GO:0005743">
    <property type="term" value="C:mitochondrial inner membrane"/>
    <property type="evidence" value="ECO:0007669"/>
    <property type="project" value="UniProtKB-SubCell"/>
</dbReference>
<evidence type="ECO:0000313" key="14">
    <source>
        <dbReference type="EMBL" id="JAP46491.1"/>
    </source>
</evidence>
<dbReference type="AlphaFoldDB" id="A0A0X3P3G7"/>
<reference evidence="14" key="1">
    <citation type="submission" date="2016-01" db="EMBL/GenBank/DDBJ databases">
        <title>Reference transcriptome for the parasite Schistocephalus solidus: insights into the molecular evolution of parasitism.</title>
        <authorList>
            <person name="Hebert F.O."/>
            <person name="Grambauer S."/>
            <person name="Barber I."/>
            <person name="Landry C.R."/>
            <person name="Aubin-Horth N."/>
        </authorList>
    </citation>
    <scope>NUCLEOTIDE SEQUENCE</scope>
</reference>
<keyword evidence="10" id="KW-0496">Mitochondrion</keyword>
<dbReference type="Pfam" id="PF05676">
    <property type="entry name" value="NDUF_B7"/>
    <property type="match status" value="1"/>
</dbReference>
<keyword evidence="13" id="KW-0175">Coiled coil</keyword>
<keyword evidence="6" id="KW-0813">Transport</keyword>
<dbReference type="EMBL" id="GEEE01016734">
    <property type="protein sequence ID" value="JAP46491.1"/>
    <property type="molecule type" value="Transcribed_RNA"/>
</dbReference>
<dbReference type="PANTHER" id="PTHR20900:SF0">
    <property type="entry name" value="NADH DEHYDROGENASE [UBIQUINONE] 1 BETA SUBCOMPLEX SUBUNIT 7"/>
    <property type="match status" value="1"/>
</dbReference>
<accession>A0A0X3P3G7</accession>
<evidence type="ECO:0000256" key="5">
    <source>
        <dbReference type="ARBA" id="ARBA00018677"/>
    </source>
</evidence>
<evidence type="ECO:0000256" key="12">
    <source>
        <dbReference type="ARBA" id="ARBA00023157"/>
    </source>
</evidence>
<dbReference type="InterPro" id="IPR008698">
    <property type="entry name" value="NDUB7"/>
</dbReference>
<evidence type="ECO:0000256" key="1">
    <source>
        <dbReference type="ARBA" id="ARBA00003195"/>
    </source>
</evidence>
<comment type="subcellular location">
    <subcellularLocation>
        <location evidence="3">Mitochondrion inner membrane</location>
        <topology evidence="3">Peripheral membrane protein</topology>
    </subcellularLocation>
    <subcellularLocation>
        <location evidence="2">Mitochondrion intermembrane space</location>
    </subcellularLocation>
</comment>
<organism evidence="14">
    <name type="scientific">Schistocephalus solidus</name>
    <name type="common">Tapeworm</name>
    <dbReference type="NCBI Taxonomy" id="70667"/>
    <lineage>
        <taxon>Eukaryota</taxon>
        <taxon>Metazoa</taxon>
        <taxon>Spiralia</taxon>
        <taxon>Lophotrochozoa</taxon>
        <taxon>Platyhelminthes</taxon>
        <taxon>Cestoda</taxon>
        <taxon>Eucestoda</taxon>
        <taxon>Diphyllobothriidea</taxon>
        <taxon>Diphyllobothriidae</taxon>
        <taxon>Schistocephalus</taxon>
    </lineage>
</organism>
<comment type="function">
    <text evidence="1">Accessory subunit of the mitochondrial membrane respiratory chain NADH dehydrogenase (Complex I), that is believed not to be involved in catalysis. Complex I functions in the transfer of electrons from NADH to the respiratory chain. The immediate electron acceptor for the enzyme is believed to be ubiquinone.</text>
</comment>
<feature type="non-terminal residue" evidence="14">
    <location>
        <position position="1"/>
    </location>
</feature>
<keyword evidence="8" id="KW-0999">Mitochondrion inner membrane</keyword>
<keyword evidence="9" id="KW-0249">Electron transport</keyword>
<feature type="coiled-coil region" evidence="13">
    <location>
        <begin position="131"/>
        <end position="158"/>
    </location>
</feature>
<evidence type="ECO:0000256" key="6">
    <source>
        <dbReference type="ARBA" id="ARBA00022448"/>
    </source>
</evidence>
<evidence type="ECO:0000256" key="13">
    <source>
        <dbReference type="SAM" id="Coils"/>
    </source>
</evidence>
<dbReference type="PANTHER" id="PTHR20900">
    <property type="entry name" value="NADH:UBIQUINONE OXIDOREDUCTASE B18-LIKE SUBUNIT"/>
    <property type="match status" value="1"/>
</dbReference>
<keyword evidence="12" id="KW-1015">Disulfide bond</keyword>
<keyword evidence="14" id="KW-0830">Ubiquinone</keyword>
<evidence type="ECO:0000256" key="11">
    <source>
        <dbReference type="ARBA" id="ARBA00023136"/>
    </source>
</evidence>
<evidence type="ECO:0000256" key="2">
    <source>
        <dbReference type="ARBA" id="ARBA00004569"/>
    </source>
</evidence>
<keyword evidence="11" id="KW-0472">Membrane</keyword>
<sequence>FFERIGRLAALLTTVVHGRIFPFGKPALTGDHTLQMGASFSHVLQTYKDPASMPNFTKPPTHDPLMGFEYGRKERKSLVTEEEMIAAGLTSKERDYCAPVLIAWRKCKAERTVFYPLFCLHFRHAYLECQTKDQIMRMKEYERELRLMQRERAVTTAE</sequence>
<evidence type="ECO:0000256" key="4">
    <source>
        <dbReference type="ARBA" id="ARBA00008006"/>
    </source>
</evidence>
<evidence type="ECO:0000256" key="10">
    <source>
        <dbReference type="ARBA" id="ARBA00023128"/>
    </source>
</evidence>
<keyword evidence="7" id="KW-0679">Respiratory chain</keyword>
<evidence type="ECO:0000256" key="7">
    <source>
        <dbReference type="ARBA" id="ARBA00022660"/>
    </source>
</evidence>
<dbReference type="GO" id="GO:0005758">
    <property type="term" value="C:mitochondrial intermembrane space"/>
    <property type="evidence" value="ECO:0007669"/>
    <property type="project" value="UniProtKB-SubCell"/>
</dbReference>
<evidence type="ECO:0000256" key="3">
    <source>
        <dbReference type="ARBA" id="ARBA00004637"/>
    </source>
</evidence>
<proteinExistence type="inferred from homology"/>
<evidence type="ECO:0000256" key="9">
    <source>
        <dbReference type="ARBA" id="ARBA00022982"/>
    </source>
</evidence>
<name>A0A0X3P3G7_SCHSO</name>
<evidence type="ECO:0000256" key="8">
    <source>
        <dbReference type="ARBA" id="ARBA00022792"/>
    </source>
</evidence>
<comment type="similarity">
    <text evidence="4">Belongs to the complex I NDUFB7 subunit family.</text>
</comment>
<gene>
    <name evidence="14" type="primary">NDUB7</name>
    <name evidence="14" type="ORF">TR66506</name>
</gene>
<protein>
    <recommendedName>
        <fullName evidence="5">NADH dehydrogenase [ubiquinone] 1 beta subcomplex subunit 7</fullName>
    </recommendedName>
</protein>